<evidence type="ECO:0000256" key="5">
    <source>
        <dbReference type="ARBA" id="ARBA00023002"/>
    </source>
</evidence>
<evidence type="ECO:0000256" key="4">
    <source>
        <dbReference type="ARBA" id="ARBA00022723"/>
    </source>
</evidence>
<evidence type="ECO:0000256" key="7">
    <source>
        <dbReference type="ARBA" id="ARBA00024284"/>
    </source>
</evidence>
<keyword evidence="5" id="KW-0560">Oxidoreductase</keyword>
<dbReference type="AlphaFoldDB" id="M8CAZ7"/>
<name>M8CAZ7_AEGTA</name>
<proteinExistence type="inferred from homology"/>
<dbReference type="SUPFAM" id="SSF51182">
    <property type="entry name" value="RmlC-like cupins"/>
    <property type="match status" value="1"/>
</dbReference>
<dbReference type="ExpressionAtlas" id="M8CAZ7">
    <property type="expression patterns" value="baseline"/>
</dbReference>
<comment type="catalytic activity">
    <reaction evidence="7">
        <text>L-cysteine + O2 = 3-sulfino-L-alanine + H(+)</text>
        <dbReference type="Rhea" id="RHEA:20441"/>
        <dbReference type="ChEBI" id="CHEBI:15378"/>
        <dbReference type="ChEBI" id="CHEBI:15379"/>
        <dbReference type="ChEBI" id="CHEBI:35235"/>
        <dbReference type="ChEBI" id="CHEBI:61085"/>
        <dbReference type="EC" id="1.13.11.20"/>
    </reaction>
    <physiologicalReaction direction="left-to-right" evidence="7">
        <dbReference type="Rhea" id="RHEA:20442"/>
    </physiologicalReaction>
</comment>
<evidence type="ECO:0000256" key="3">
    <source>
        <dbReference type="ARBA" id="ARBA00013133"/>
    </source>
</evidence>
<dbReference type="Pfam" id="PF07847">
    <property type="entry name" value="PCO_ADO"/>
    <property type="match status" value="3"/>
</dbReference>
<evidence type="ECO:0000256" key="1">
    <source>
        <dbReference type="ARBA" id="ARBA00001954"/>
    </source>
</evidence>
<dbReference type="GO" id="GO:0070483">
    <property type="term" value="P:detection of hypoxia"/>
    <property type="evidence" value="ECO:0007669"/>
    <property type="project" value="UniProtKB-ARBA"/>
</dbReference>
<dbReference type="PANTHER" id="PTHR22966:SF1">
    <property type="entry name" value="PLANT CYSTEINE OXIDASE 1"/>
    <property type="match status" value="1"/>
</dbReference>
<dbReference type="InterPro" id="IPR011051">
    <property type="entry name" value="RmlC_Cupin_sf"/>
</dbReference>
<keyword evidence="6" id="KW-0408">Iron</keyword>
<dbReference type="EC" id="1.13.11.20" evidence="3"/>
<organism evidence="8">
    <name type="scientific">Aegilops tauschii</name>
    <name type="common">Tausch's goatgrass</name>
    <name type="synonym">Aegilops squarrosa</name>
    <dbReference type="NCBI Taxonomy" id="37682"/>
    <lineage>
        <taxon>Eukaryota</taxon>
        <taxon>Viridiplantae</taxon>
        <taxon>Streptophyta</taxon>
        <taxon>Embryophyta</taxon>
        <taxon>Tracheophyta</taxon>
        <taxon>Spermatophyta</taxon>
        <taxon>Magnoliopsida</taxon>
        <taxon>Liliopsida</taxon>
        <taxon>Poales</taxon>
        <taxon>Poaceae</taxon>
        <taxon>BOP clade</taxon>
        <taxon>Pooideae</taxon>
        <taxon>Triticodae</taxon>
        <taxon>Triticeae</taxon>
        <taxon>Triticinae</taxon>
        <taxon>Aegilops</taxon>
    </lineage>
</organism>
<evidence type="ECO:0000313" key="8">
    <source>
        <dbReference type="EnsemblPlants" id="EMT31323"/>
    </source>
</evidence>
<reference evidence="8" key="1">
    <citation type="submission" date="2015-06" db="UniProtKB">
        <authorList>
            <consortium name="EnsemblPlants"/>
        </authorList>
    </citation>
    <scope>IDENTIFICATION</scope>
</reference>
<protein>
    <recommendedName>
        <fullName evidence="3">cysteine dioxygenase</fullName>
        <ecNumber evidence="3">1.13.11.20</ecNumber>
    </recommendedName>
</protein>
<comment type="cofactor">
    <cofactor evidence="1">
        <name>Fe(2+)</name>
        <dbReference type="ChEBI" id="CHEBI:29033"/>
    </cofactor>
</comment>
<dbReference type="PANTHER" id="PTHR22966">
    <property type="entry name" value="2-AMINOETHANETHIOL DIOXYGENASE"/>
    <property type="match status" value="1"/>
</dbReference>
<dbReference type="GO" id="GO:0017172">
    <property type="term" value="F:cysteine dioxygenase activity"/>
    <property type="evidence" value="ECO:0007669"/>
    <property type="project" value="UniProtKB-EC"/>
</dbReference>
<evidence type="ECO:0000256" key="2">
    <source>
        <dbReference type="ARBA" id="ARBA00006622"/>
    </source>
</evidence>
<dbReference type="EnsemblPlants" id="EMT31323">
    <property type="protein sequence ID" value="EMT31323"/>
    <property type="gene ID" value="F775_01129"/>
</dbReference>
<dbReference type="GO" id="GO:0046872">
    <property type="term" value="F:metal ion binding"/>
    <property type="evidence" value="ECO:0007669"/>
    <property type="project" value="UniProtKB-KW"/>
</dbReference>
<comment type="similarity">
    <text evidence="2">Belongs to the cysteine dioxygenase family.</text>
</comment>
<evidence type="ECO:0000256" key="6">
    <source>
        <dbReference type="ARBA" id="ARBA00023004"/>
    </source>
</evidence>
<dbReference type="InterPro" id="IPR012864">
    <property type="entry name" value="PCO/ADO"/>
</dbReference>
<keyword evidence="4" id="KW-0479">Metal-binding</keyword>
<accession>M8CAZ7</accession>
<sequence>MTIFRKMLSGSMHLKSDDWARSNSEGGANALTTSYAEAIVQYPENGGNLHCFTMLSTCAILDVMGSDPLTTALLAGTACTTASLGSETQLFGIFCLPKHVVIPLHNQPGMTIFRKMLSGSMHLKSDDWARSNSEGGANALITSYGDPLLILSGWQGGEGRREKCQPVGVSNIVGFRFGIFCLPKDVVIPLHNKPEMIVFSKMLFAAMHLKSYDWARSNSEGGNNALTTSGVTSGARLAKINTNTVVGASVETKVLYPENGRNLHYLTALTTCATLDVMGPLTTALLAGTACTIYSKSPFSNIAGLVDARYSSLKEIPNNYRMKGVTMTWHFIVQNLHDHCYHDLNGDPSCLL</sequence>